<dbReference type="PROSITE" id="PS51682">
    <property type="entry name" value="SAM_OMT_I"/>
    <property type="match status" value="1"/>
</dbReference>
<dbReference type="CDD" id="cd12163">
    <property type="entry name" value="2-Hacid_dh_5"/>
    <property type="match status" value="1"/>
</dbReference>
<dbReference type="CDD" id="cd02440">
    <property type="entry name" value="AdoMet_MTases"/>
    <property type="match status" value="1"/>
</dbReference>
<keyword evidence="3" id="KW-0949">S-adenosyl-L-methionine</keyword>
<dbReference type="Proteomes" id="UP000641853">
    <property type="component" value="Unassembled WGS sequence"/>
</dbReference>
<evidence type="ECO:0000256" key="2">
    <source>
        <dbReference type="ARBA" id="ARBA00022679"/>
    </source>
</evidence>
<dbReference type="Pfam" id="PF01596">
    <property type="entry name" value="Methyltransf_3"/>
    <property type="match status" value="1"/>
</dbReference>
<dbReference type="GO" id="GO:0051287">
    <property type="term" value="F:NAD binding"/>
    <property type="evidence" value="ECO:0007669"/>
    <property type="project" value="InterPro"/>
</dbReference>
<evidence type="ECO:0000259" key="7">
    <source>
        <dbReference type="Pfam" id="PF02826"/>
    </source>
</evidence>
<reference evidence="8" key="1">
    <citation type="submission" date="2020-06" db="EMBL/GenBank/DDBJ databases">
        <title>Draft genome sequences of strains closely related to Aspergillus parafelis and Aspergillus hiratsukae.</title>
        <authorList>
            <person name="Dos Santos R.A.C."/>
            <person name="Rivero-Menendez O."/>
            <person name="Steenwyk J.L."/>
            <person name="Mead M.E."/>
            <person name="Goldman G.H."/>
            <person name="Alastruey-Izquierdo A."/>
            <person name="Rokas A."/>
        </authorList>
    </citation>
    <scope>NUCLEOTIDE SEQUENCE</scope>
    <source>
        <strain evidence="8">CNM-CM7691</strain>
    </source>
</reference>
<dbReference type="GO" id="GO:0008171">
    <property type="term" value="F:O-methyltransferase activity"/>
    <property type="evidence" value="ECO:0007669"/>
    <property type="project" value="InterPro"/>
</dbReference>
<evidence type="ECO:0000256" key="5">
    <source>
        <dbReference type="ARBA" id="ARBA00023027"/>
    </source>
</evidence>
<dbReference type="InterPro" id="IPR006140">
    <property type="entry name" value="D-isomer_DH_NAD-bd"/>
</dbReference>
<evidence type="ECO:0000256" key="3">
    <source>
        <dbReference type="ARBA" id="ARBA00022691"/>
    </source>
</evidence>
<comment type="caution">
    <text evidence="8">The sequence shown here is derived from an EMBL/GenBank/DDBJ whole genome shotgun (WGS) entry which is preliminary data.</text>
</comment>
<feature type="domain" description="D-isomer specific 2-hydroxyacid dehydrogenase NAD-binding" evidence="7">
    <location>
        <begin position="468"/>
        <end position="569"/>
    </location>
</feature>
<dbReference type="GO" id="GO:0016491">
    <property type="term" value="F:oxidoreductase activity"/>
    <property type="evidence" value="ECO:0007669"/>
    <property type="project" value="UniProtKB-KW"/>
</dbReference>
<keyword evidence="2" id="KW-0808">Transferase</keyword>
<dbReference type="PANTHER" id="PTHR43333:SF1">
    <property type="entry name" value="D-ISOMER SPECIFIC 2-HYDROXYACID DEHYDROGENASE NAD-BINDING DOMAIN-CONTAINING PROTEIN"/>
    <property type="match status" value="1"/>
</dbReference>
<evidence type="ECO:0000256" key="6">
    <source>
        <dbReference type="ARBA" id="ARBA00023453"/>
    </source>
</evidence>
<dbReference type="Pfam" id="PF02826">
    <property type="entry name" value="2-Hacid_dh_C"/>
    <property type="match status" value="2"/>
</dbReference>
<dbReference type="PROSITE" id="PS00065">
    <property type="entry name" value="D_2_HYDROXYACID_DH_1"/>
    <property type="match status" value="1"/>
</dbReference>
<dbReference type="PANTHER" id="PTHR43333">
    <property type="entry name" value="2-HACID_DH_C DOMAIN-CONTAINING PROTEIN"/>
    <property type="match status" value="1"/>
</dbReference>
<keyword evidence="5" id="KW-0520">NAD</keyword>
<dbReference type="AlphaFoldDB" id="A0A8H6QZP3"/>
<organism evidence="8 9">
    <name type="scientific">Aspergillus felis</name>
    <dbReference type="NCBI Taxonomy" id="1287682"/>
    <lineage>
        <taxon>Eukaryota</taxon>
        <taxon>Fungi</taxon>
        <taxon>Dikarya</taxon>
        <taxon>Ascomycota</taxon>
        <taxon>Pezizomycotina</taxon>
        <taxon>Eurotiomycetes</taxon>
        <taxon>Eurotiomycetidae</taxon>
        <taxon>Eurotiales</taxon>
        <taxon>Aspergillaceae</taxon>
        <taxon>Aspergillus</taxon>
        <taxon>Aspergillus subgen. Fumigati</taxon>
    </lineage>
</organism>
<dbReference type="SUPFAM" id="SSF53335">
    <property type="entry name" value="S-adenosyl-L-methionine-dependent methyltransferases"/>
    <property type="match status" value="1"/>
</dbReference>
<dbReference type="InterPro" id="IPR029063">
    <property type="entry name" value="SAM-dependent_MTases_sf"/>
</dbReference>
<proteinExistence type="inferred from homology"/>
<comment type="similarity">
    <text evidence="6">Belongs to the class I-like SAM-binding methyltransferase superfamily. Cation-dependent O-methyltransferase family.</text>
</comment>
<protein>
    <recommendedName>
        <fullName evidence="7">D-isomer specific 2-hydroxyacid dehydrogenase NAD-binding domain-containing protein</fullName>
    </recommendedName>
</protein>
<evidence type="ECO:0000313" key="9">
    <source>
        <dbReference type="Proteomes" id="UP000641853"/>
    </source>
</evidence>
<evidence type="ECO:0000313" key="8">
    <source>
        <dbReference type="EMBL" id="KAF7180816.1"/>
    </source>
</evidence>
<name>A0A8H6QZP3_9EURO</name>
<keyword evidence="4" id="KW-0560">Oxidoreductase</keyword>
<feature type="domain" description="D-isomer specific 2-hydroxyacid dehydrogenase NAD-binding" evidence="7">
    <location>
        <begin position="375"/>
        <end position="442"/>
    </location>
</feature>
<dbReference type="GO" id="GO:0032259">
    <property type="term" value="P:methylation"/>
    <property type="evidence" value="ECO:0007669"/>
    <property type="project" value="UniProtKB-KW"/>
</dbReference>
<accession>A0A8H6QZP3</accession>
<dbReference type="SUPFAM" id="SSF51735">
    <property type="entry name" value="NAD(P)-binding Rossmann-fold domains"/>
    <property type="match status" value="1"/>
</dbReference>
<dbReference type="Gene3D" id="3.40.50.150">
    <property type="entry name" value="Vaccinia Virus protein VP39"/>
    <property type="match status" value="1"/>
</dbReference>
<dbReference type="InterPro" id="IPR029752">
    <property type="entry name" value="D-isomer_DH_CS1"/>
</dbReference>
<dbReference type="EMBL" id="JACBAG010001830">
    <property type="protein sequence ID" value="KAF7180816.1"/>
    <property type="molecule type" value="Genomic_DNA"/>
</dbReference>
<gene>
    <name evidence="8" type="ORF">CNMCM7691_010107</name>
</gene>
<dbReference type="Gene3D" id="3.40.50.720">
    <property type="entry name" value="NAD(P)-binding Rossmann-like Domain"/>
    <property type="match status" value="2"/>
</dbReference>
<keyword evidence="9" id="KW-1185">Reference proteome</keyword>
<evidence type="ECO:0000256" key="1">
    <source>
        <dbReference type="ARBA" id="ARBA00022603"/>
    </source>
</evidence>
<dbReference type="InterPro" id="IPR002935">
    <property type="entry name" value="SAM_O-MeTrfase"/>
</dbReference>
<sequence>MMNSVLPFTVEQAAMATEYCQGFTDGISPGMQETWEWTRENFDDADKMSSLLQGATNKFLAQILQPKRILEIGSYSGFSALAWYEATTKQQAEIITLEIEQRMIDATKRTIERNNMQDRVTLIEGPAQDALKTLEGTFDIIFVDADKEGYEGYVRTVLDRKLLSPNGIIICDNVFSRGLAIDTNAGPHLRKDLVPYWIECGKAMRKLNEFCKNDSRIDSLVLPLYDGMSILKWKHDTDMAPSFLPLNSGSPASKLCNDVLLLQMPIEIPAEWKRKIESKYPGIEIRSRVLRLELGLEANKIEPELWKGVTLACLYLTHPEELMSNVRFIQLTSAGVDRWIHHERYKSPEVAISTASGIHCPQIAEWVISTWIMRNHNLLRHIESQKQGHWSTVRAETRDSAGMRIGILGYGSVGRQCARLATAMGMEVYAYTRTPYTSDKKAKSAHYSVPGMGDPQGQLPAKWFHGESRDAVNEFLRQDLDLLVLCLPLTKATEYLLGAEQFDILAQGKKRTFVSNVARGKLIRTEALVDALHQGKIWGAAVDVTDPEPLPESHPLFSAPNVVITPHVSWQSVNNWDRMLDILETNLDRLDKGEELINVPDRKLGY</sequence>
<dbReference type="InterPro" id="IPR036291">
    <property type="entry name" value="NAD(P)-bd_dom_sf"/>
</dbReference>
<keyword evidence="1" id="KW-0489">Methyltransferase</keyword>
<evidence type="ECO:0000256" key="4">
    <source>
        <dbReference type="ARBA" id="ARBA00023002"/>
    </source>
</evidence>